<feature type="domain" description="DUF6593" evidence="1">
    <location>
        <begin position="27"/>
        <end position="171"/>
    </location>
</feature>
<dbReference type="Proteomes" id="UP001148786">
    <property type="component" value="Unassembled WGS sequence"/>
</dbReference>
<dbReference type="Pfam" id="PF20236">
    <property type="entry name" value="DUF6593"/>
    <property type="match status" value="1"/>
</dbReference>
<reference evidence="2" key="1">
    <citation type="submission" date="2022-07" db="EMBL/GenBank/DDBJ databases">
        <title>Genome Sequence of Agrocybe chaxingu.</title>
        <authorList>
            <person name="Buettner E."/>
        </authorList>
    </citation>
    <scope>NUCLEOTIDE SEQUENCE</scope>
    <source>
        <strain evidence="2">MP-N11</strain>
    </source>
</reference>
<dbReference type="InterPro" id="IPR046528">
    <property type="entry name" value="DUF6593"/>
</dbReference>
<sequence>MSMSLDSVSQVTLVNPEHLTELVLTKNSVLNTRMLYKGKARYQVATVDANAARSIITDVQSGEQLAKIKRRTLHSDTVKFSHFFDGKAVKIKEWLREEKMANGHKRWNIETPAGSFSWRKDVTRSYDMERPIAWLQLPTNEKPYALVLKSGTESFIAQILAAFVILEQEIRLEEKEFFKADGIVSDERTLVGMHVDTGNFNRR</sequence>
<dbReference type="OrthoDB" id="3256331at2759"/>
<gene>
    <name evidence="2" type="ORF">NLJ89_g2719</name>
</gene>
<comment type="caution">
    <text evidence="2">The sequence shown here is derived from an EMBL/GenBank/DDBJ whole genome shotgun (WGS) entry which is preliminary data.</text>
</comment>
<organism evidence="2 3">
    <name type="scientific">Agrocybe chaxingu</name>
    <dbReference type="NCBI Taxonomy" id="84603"/>
    <lineage>
        <taxon>Eukaryota</taxon>
        <taxon>Fungi</taxon>
        <taxon>Dikarya</taxon>
        <taxon>Basidiomycota</taxon>
        <taxon>Agaricomycotina</taxon>
        <taxon>Agaricomycetes</taxon>
        <taxon>Agaricomycetidae</taxon>
        <taxon>Agaricales</taxon>
        <taxon>Agaricineae</taxon>
        <taxon>Strophariaceae</taxon>
        <taxon>Agrocybe</taxon>
    </lineage>
</organism>
<dbReference type="EMBL" id="JANKHO010000175">
    <property type="protein sequence ID" value="KAJ3513855.1"/>
    <property type="molecule type" value="Genomic_DNA"/>
</dbReference>
<proteinExistence type="predicted"/>
<protein>
    <recommendedName>
        <fullName evidence="1">DUF6593 domain-containing protein</fullName>
    </recommendedName>
</protein>
<evidence type="ECO:0000259" key="1">
    <source>
        <dbReference type="Pfam" id="PF20236"/>
    </source>
</evidence>
<evidence type="ECO:0000313" key="3">
    <source>
        <dbReference type="Proteomes" id="UP001148786"/>
    </source>
</evidence>
<accession>A0A9W8K627</accession>
<evidence type="ECO:0000313" key="2">
    <source>
        <dbReference type="EMBL" id="KAJ3513855.1"/>
    </source>
</evidence>
<dbReference type="AlphaFoldDB" id="A0A9W8K627"/>
<name>A0A9W8K627_9AGAR</name>
<keyword evidence="3" id="KW-1185">Reference proteome</keyword>